<dbReference type="Pfam" id="PF02899">
    <property type="entry name" value="Phage_int_SAM_1"/>
    <property type="match status" value="1"/>
</dbReference>
<dbReference type="AlphaFoldDB" id="A0A1N7SPX8"/>
<dbReference type="GO" id="GO:0003677">
    <property type="term" value="F:DNA binding"/>
    <property type="evidence" value="ECO:0007669"/>
    <property type="project" value="UniProtKB-UniRule"/>
</dbReference>
<evidence type="ECO:0000256" key="4">
    <source>
        <dbReference type="ARBA" id="ARBA00023172"/>
    </source>
</evidence>
<name>A0A1N7SPX8_9BURK</name>
<dbReference type="InterPro" id="IPR013762">
    <property type="entry name" value="Integrase-like_cat_sf"/>
</dbReference>
<keyword evidence="2" id="KW-0229">DNA integration</keyword>
<evidence type="ECO:0000313" key="8">
    <source>
        <dbReference type="EMBL" id="SIT49484.1"/>
    </source>
</evidence>
<dbReference type="InterPro" id="IPR011010">
    <property type="entry name" value="DNA_brk_join_enz"/>
</dbReference>
<evidence type="ECO:0000256" key="1">
    <source>
        <dbReference type="ARBA" id="ARBA00022829"/>
    </source>
</evidence>
<dbReference type="GO" id="GO:0007059">
    <property type="term" value="P:chromosome segregation"/>
    <property type="evidence" value="ECO:0007669"/>
    <property type="project" value="UniProtKB-KW"/>
</dbReference>
<keyword evidence="3 5" id="KW-0238">DNA-binding</keyword>
<dbReference type="GO" id="GO:0015074">
    <property type="term" value="P:DNA integration"/>
    <property type="evidence" value="ECO:0007669"/>
    <property type="project" value="UniProtKB-KW"/>
</dbReference>
<keyword evidence="4" id="KW-0233">DNA recombination</keyword>
<dbReference type="GO" id="GO:0006310">
    <property type="term" value="P:DNA recombination"/>
    <property type="evidence" value="ECO:0007669"/>
    <property type="project" value="UniProtKB-KW"/>
</dbReference>
<keyword evidence="9" id="KW-1185">Reference proteome</keyword>
<dbReference type="PANTHER" id="PTHR30349:SF81">
    <property type="entry name" value="TYROSINE RECOMBINASE XERC"/>
    <property type="match status" value="1"/>
</dbReference>
<organism evidence="8 9">
    <name type="scientific">Paraburkholderia ribeironis</name>
    <dbReference type="NCBI Taxonomy" id="1247936"/>
    <lineage>
        <taxon>Bacteria</taxon>
        <taxon>Pseudomonadati</taxon>
        <taxon>Pseudomonadota</taxon>
        <taxon>Betaproteobacteria</taxon>
        <taxon>Burkholderiales</taxon>
        <taxon>Burkholderiaceae</taxon>
        <taxon>Paraburkholderia</taxon>
    </lineage>
</organism>
<evidence type="ECO:0000256" key="5">
    <source>
        <dbReference type="PROSITE-ProRule" id="PRU01248"/>
    </source>
</evidence>
<dbReference type="InterPro" id="IPR010998">
    <property type="entry name" value="Integrase_recombinase_N"/>
</dbReference>
<dbReference type="Pfam" id="PF00589">
    <property type="entry name" value="Phage_integrase"/>
    <property type="match status" value="1"/>
</dbReference>
<gene>
    <name evidence="8" type="ORF">BN2475_1430001</name>
</gene>
<reference evidence="8 9" key="1">
    <citation type="submission" date="2016-12" db="EMBL/GenBank/DDBJ databases">
        <authorList>
            <person name="Song W.-J."/>
            <person name="Kurnit D.M."/>
        </authorList>
    </citation>
    <scope>NUCLEOTIDE SEQUENCE [LARGE SCALE GENOMIC DNA]</scope>
    <source>
        <strain evidence="8 9">STM7296</strain>
    </source>
</reference>
<dbReference type="Gene3D" id="1.10.150.130">
    <property type="match status" value="1"/>
</dbReference>
<dbReference type="Gene3D" id="1.10.443.10">
    <property type="entry name" value="Intergrase catalytic core"/>
    <property type="match status" value="1"/>
</dbReference>
<evidence type="ECO:0000256" key="2">
    <source>
        <dbReference type="ARBA" id="ARBA00022908"/>
    </source>
</evidence>
<dbReference type="Proteomes" id="UP000187012">
    <property type="component" value="Unassembled WGS sequence"/>
</dbReference>
<dbReference type="RefSeq" id="WP_094783423.1">
    <property type="nucleotide sequence ID" value="NZ_CYGX02000143.1"/>
</dbReference>
<dbReference type="InterPro" id="IPR044068">
    <property type="entry name" value="CB"/>
</dbReference>
<evidence type="ECO:0000259" key="7">
    <source>
        <dbReference type="PROSITE" id="PS51900"/>
    </source>
</evidence>
<dbReference type="OrthoDB" id="5415821at2"/>
<evidence type="ECO:0000256" key="3">
    <source>
        <dbReference type="ARBA" id="ARBA00023125"/>
    </source>
</evidence>
<dbReference type="SUPFAM" id="SSF56349">
    <property type="entry name" value="DNA breaking-rejoining enzymes"/>
    <property type="match status" value="1"/>
</dbReference>
<dbReference type="PROSITE" id="PS51898">
    <property type="entry name" value="TYR_RECOMBINASE"/>
    <property type="match status" value="1"/>
</dbReference>
<protein>
    <submittedName>
        <fullName evidence="8">Putative integrase/recombinase y4rC</fullName>
    </submittedName>
</protein>
<dbReference type="InterPro" id="IPR004107">
    <property type="entry name" value="Integrase_SAM-like_N"/>
</dbReference>
<dbReference type="SUPFAM" id="SSF47823">
    <property type="entry name" value="lambda integrase-like, N-terminal domain"/>
    <property type="match status" value="1"/>
</dbReference>
<sequence>MKTTTMIGPLLQGFFVEHLLAHKHVSPRTVSSYRDTFRLLLQFVWDKTHIEPSSLRLTALEAPVILSFLDYLEVERRNSVRSRNARLAAIHSFFRWVALCDPESVGLATRVLAIPLKRTDRLLVQALTRAEIDALLAAPDRSLWRGRRDYALLLTMYNTGARVSEIIALRQEQVQFGGSTLINLMGKGRKERSIPLWSNTAQVLKTWFRELESTRTPIAFPSHRGRQLSRNGVDYILQQAVNQAGLKCPSLIGKRISPHVVRHTTAMHLLQSGVDISLIALWLGHESIETTHVYIDADLATKQRALEKLAPAEAASFRFKPSDSVLAFLQQL</sequence>
<feature type="domain" description="Tyr recombinase" evidence="6">
    <location>
        <begin position="122"/>
        <end position="307"/>
    </location>
</feature>
<accession>A0A1N7SPX8</accession>
<dbReference type="InterPro" id="IPR050090">
    <property type="entry name" value="Tyrosine_recombinase_XerCD"/>
</dbReference>
<keyword evidence="1" id="KW-0159">Chromosome partition</keyword>
<evidence type="ECO:0000259" key="6">
    <source>
        <dbReference type="PROSITE" id="PS51898"/>
    </source>
</evidence>
<evidence type="ECO:0000313" key="9">
    <source>
        <dbReference type="Proteomes" id="UP000187012"/>
    </source>
</evidence>
<proteinExistence type="predicted"/>
<dbReference type="PROSITE" id="PS51900">
    <property type="entry name" value="CB"/>
    <property type="match status" value="1"/>
</dbReference>
<dbReference type="PANTHER" id="PTHR30349">
    <property type="entry name" value="PHAGE INTEGRASE-RELATED"/>
    <property type="match status" value="1"/>
</dbReference>
<feature type="domain" description="Core-binding (CB)" evidence="7">
    <location>
        <begin position="5"/>
        <end position="98"/>
    </location>
</feature>
<dbReference type="STRING" id="1247936.BN2475_1430001"/>
<dbReference type="EMBL" id="CYGX02000143">
    <property type="protein sequence ID" value="SIT49484.1"/>
    <property type="molecule type" value="Genomic_DNA"/>
</dbReference>
<dbReference type="InterPro" id="IPR002104">
    <property type="entry name" value="Integrase_catalytic"/>
</dbReference>